<name>A0ABS2A2S4_9RHOB</name>
<evidence type="ECO:0000313" key="2">
    <source>
        <dbReference type="Proteomes" id="UP000809440"/>
    </source>
</evidence>
<proteinExistence type="predicted"/>
<protein>
    <submittedName>
        <fullName evidence="1">Uncharacterized protein</fullName>
    </submittedName>
</protein>
<dbReference type="Proteomes" id="UP000809440">
    <property type="component" value="Unassembled WGS sequence"/>
</dbReference>
<keyword evidence="2" id="KW-1185">Reference proteome</keyword>
<organism evidence="1 2">
    <name type="scientific">Marivita cryptomonadis</name>
    <dbReference type="NCBI Taxonomy" id="505252"/>
    <lineage>
        <taxon>Bacteria</taxon>
        <taxon>Pseudomonadati</taxon>
        <taxon>Pseudomonadota</taxon>
        <taxon>Alphaproteobacteria</taxon>
        <taxon>Rhodobacterales</taxon>
        <taxon>Roseobacteraceae</taxon>
        <taxon>Marivita</taxon>
    </lineage>
</organism>
<sequence length="83" mass="9649">MEQVFKCSWNECSSRVEYTMAWQSATGYNRRALVEAQIGRRKLVIGPRLNAREMNRQLTENQIATKSLNRMTRLGRAVFKRAA</sequence>
<dbReference type="RefSeq" id="WP_138487700.1">
    <property type="nucleotide sequence ID" value="NZ_JAFBWV010000023.1"/>
</dbReference>
<gene>
    <name evidence="1" type="ORF">JQX48_21960</name>
</gene>
<accession>A0ABS2A2S4</accession>
<evidence type="ECO:0000313" key="1">
    <source>
        <dbReference type="EMBL" id="MBM2419647.1"/>
    </source>
</evidence>
<reference evidence="1 2" key="1">
    <citation type="submission" date="2021-01" db="EMBL/GenBank/DDBJ databases">
        <title>Diatom-associated Roseobacters Show Island Model of Population Structure.</title>
        <authorList>
            <person name="Qu L."/>
            <person name="Feng X."/>
            <person name="Chen Y."/>
            <person name="Li L."/>
            <person name="Wang X."/>
            <person name="Hu Z."/>
            <person name="Wang H."/>
            <person name="Luo H."/>
        </authorList>
    </citation>
    <scope>NUCLEOTIDE SEQUENCE [LARGE SCALE GENOMIC DNA]</scope>
    <source>
        <strain evidence="1 2">CC28-63</strain>
    </source>
</reference>
<dbReference type="EMBL" id="JAFBXF010000023">
    <property type="protein sequence ID" value="MBM2419647.1"/>
    <property type="molecule type" value="Genomic_DNA"/>
</dbReference>
<comment type="caution">
    <text evidence="1">The sequence shown here is derived from an EMBL/GenBank/DDBJ whole genome shotgun (WGS) entry which is preliminary data.</text>
</comment>